<evidence type="ECO:0000256" key="2">
    <source>
        <dbReference type="SAM" id="Phobius"/>
    </source>
</evidence>
<name>A0A183T030_SCHSO</name>
<feature type="compositionally biased region" description="Basic and acidic residues" evidence="1">
    <location>
        <begin position="213"/>
        <end position="229"/>
    </location>
</feature>
<proteinExistence type="predicted"/>
<feature type="transmembrane region" description="Helical" evidence="2">
    <location>
        <begin position="38"/>
        <end position="59"/>
    </location>
</feature>
<dbReference type="EMBL" id="UYSU01035476">
    <property type="protein sequence ID" value="VDL96213.1"/>
    <property type="molecule type" value="Genomic_DNA"/>
</dbReference>
<evidence type="ECO:0000256" key="1">
    <source>
        <dbReference type="SAM" id="MobiDB-lite"/>
    </source>
</evidence>
<evidence type="ECO:0000313" key="4">
    <source>
        <dbReference type="Proteomes" id="UP000275846"/>
    </source>
</evidence>
<feature type="region of interest" description="Disordered" evidence="1">
    <location>
        <begin position="138"/>
        <end position="174"/>
    </location>
</feature>
<keyword evidence="4" id="KW-1185">Reference proteome</keyword>
<protein>
    <submittedName>
        <fullName evidence="3 5">Uncharacterized protein</fullName>
    </submittedName>
</protein>
<keyword evidence="2" id="KW-1133">Transmembrane helix</keyword>
<sequence>MGINWEQIVLMKRIHVRVTGVSLIHLPLFVVTRTPFTVKFLALWSFQHLVAFFGTYGFLRLQGSTGDEFNEFVLLMKMVSSSLLIGFLIAILCPLFTVITDNRYEKRKLEKRREKHKAIESLLNLKLDVEKEEEAKTAATVVRGTGRSGEAVGGADSEGKGRSSERAASTRSTDRYVCSARQSLAILDEIMRAQATKRASNYSMPLSGSSSRCRSEGIRQADEGERPESLGRLTKRSTELRKQTQSTDSGSHNHKKSKPATARTRTLRVT</sequence>
<feature type="transmembrane region" description="Helical" evidence="2">
    <location>
        <begin position="79"/>
        <end position="99"/>
    </location>
</feature>
<feature type="compositionally biased region" description="Polar residues" evidence="1">
    <location>
        <begin position="199"/>
        <end position="212"/>
    </location>
</feature>
<evidence type="ECO:0000313" key="5">
    <source>
        <dbReference type="WBParaSite" id="SSLN_0001019201-mRNA-1"/>
    </source>
</evidence>
<evidence type="ECO:0000313" key="3">
    <source>
        <dbReference type="EMBL" id="VDL96213.1"/>
    </source>
</evidence>
<accession>A0A183T030</accession>
<reference evidence="3 4" key="2">
    <citation type="submission" date="2018-11" db="EMBL/GenBank/DDBJ databases">
        <authorList>
            <consortium name="Pathogen Informatics"/>
        </authorList>
    </citation>
    <scope>NUCLEOTIDE SEQUENCE [LARGE SCALE GENOMIC DNA]</scope>
    <source>
        <strain evidence="3 4">NST_G2</strain>
    </source>
</reference>
<keyword evidence="2" id="KW-0472">Membrane</keyword>
<dbReference type="Proteomes" id="UP000275846">
    <property type="component" value="Unassembled WGS sequence"/>
</dbReference>
<reference evidence="5" key="1">
    <citation type="submission" date="2016-06" db="UniProtKB">
        <authorList>
            <consortium name="WormBaseParasite"/>
        </authorList>
    </citation>
    <scope>IDENTIFICATION</scope>
</reference>
<organism evidence="5">
    <name type="scientific">Schistocephalus solidus</name>
    <name type="common">Tapeworm</name>
    <dbReference type="NCBI Taxonomy" id="70667"/>
    <lineage>
        <taxon>Eukaryota</taxon>
        <taxon>Metazoa</taxon>
        <taxon>Spiralia</taxon>
        <taxon>Lophotrochozoa</taxon>
        <taxon>Platyhelminthes</taxon>
        <taxon>Cestoda</taxon>
        <taxon>Eucestoda</taxon>
        <taxon>Diphyllobothriidea</taxon>
        <taxon>Diphyllobothriidae</taxon>
        <taxon>Schistocephalus</taxon>
    </lineage>
</organism>
<dbReference type="WBParaSite" id="SSLN_0001019201-mRNA-1">
    <property type="protein sequence ID" value="SSLN_0001019201-mRNA-1"/>
    <property type="gene ID" value="SSLN_0001019201"/>
</dbReference>
<gene>
    <name evidence="3" type="ORF">SSLN_LOCUS9828</name>
</gene>
<feature type="region of interest" description="Disordered" evidence="1">
    <location>
        <begin position="199"/>
        <end position="270"/>
    </location>
</feature>
<dbReference type="AlphaFoldDB" id="A0A183T030"/>
<keyword evidence="2" id="KW-0812">Transmembrane</keyword>